<proteinExistence type="predicted"/>
<evidence type="ECO:0000313" key="4">
    <source>
        <dbReference type="Proteomes" id="UP001187192"/>
    </source>
</evidence>
<feature type="region of interest" description="Disordered" evidence="1">
    <location>
        <begin position="424"/>
        <end position="446"/>
    </location>
</feature>
<dbReference type="AlphaFoldDB" id="A0AA88ABJ8"/>
<dbReference type="Gene3D" id="3.80.10.10">
    <property type="entry name" value="Ribonuclease Inhibitor"/>
    <property type="match status" value="1"/>
</dbReference>
<evidence type="ECO:0000313" key="3">
    <source>
        <dbReference type="EMBL" id="GMN52799.1"/>
    </source>
</evidence>
<name>A0AA88ABJ8_FICCA</name>
<comment type="caution">
    <text evidence="3">The sequence shown here is derived from an EMBL/GenBank/DDBJ whole genome shotgun (WGS) entry which is preliminary data.</text>
</comment>
<keyword evidence="4" id="KW-1185">Reference proteome</keyword>
<dbReference type="InterPro" id="IPR055357">
    <property type="entry name" value="LRR_At1g61320_AtMIF1"/>
</dbReference>
<accession>A0AA88ABJ8</accession>
<dbReference type="InterPro" id="IPR001810">
    <property type="entry name" value="F-box_dom"/>
</dbReference>
<dbReference type="PANTHER" id="PTHR31900">
    <property type="entry name" value="F-BOX/RNI SUPERFAMILY PROTEIN-RELATED"/>
    <property type="match status" value="1"/>
</dbReference>
<feature type="compositionally biased region" description="Polar residues" evidence="1">
    <location>
        <begin position="427"/>
        <end position="446"/>
    </location>
</feature>
<dbReference type="Gene3D" id="1.20.1280.50">
    <property type="match status" value="1"/>
</dbReference>
<dbReference type="SUPFAM" id="SSF52047">
    <property type="entry name" value="RNI-like"/>
    <property type="match status" value="1"/>
</dbReference>
<dbReference type="EMBL" id="BTGU01000043">
    <property type="protein sequence ID" value="GMN52799.1"/>
    <property type="molecule type" value="Genomic_DNA"/>
</dbReference>
<organism evidence="3 4">
    <name type="scientific">Ficus carica</name>
    <name type="common">Common fig</name>
    <dbReference type="NCBI Taxonomy" id="3494"/>
    <lineage>
        <taxon>Eukaryota</taxon>
        <taxon>Viridiplantae</taxon>
        <taxon>Streptophyta</taxon>
        <taxon>Embryophyta</taxon>
        <taxon>Tracheophyta</taxon>
        <taxon>Spermatophyta</taxon>
        <taxon>Magnoliopsida</taxon>
        <taxon>eudicotyledons</taxon>
        <taxon>Gunneridae</taxon>
        <taxon>Pentapetalae</taxon>
        <taxon>rosids</taxon>
        <taxon>fabids</taxon>
        <taxon>Rosales</taxon>
        <taxon>Moraceae</taxon>
        <taxon>Ficeae</taxon>
        <taxon>Ficus</taxon>
    </lineage>
</organism>
<evidence type="ECO:0000256" key="1">
    <source>
        <dbReference type="SAM" id="MobiDB-lite"/>
    </source>
</evidence>
<sequence length="446" mass="50771">MAKRKRKLPILFNRNALAIARNNARCVRAVRRGFKLGKIKVSDYVDRISNLPSDLRFKILSFLPIEQAGRASLLSKDWKEVWEFSNQLHISEMGFLGLNRHQDYMDQFLPRLRAPNLDSFSFAFTRADVYYSQVRRLIIFAIDRRPKTVSLNFSDPNDARRPSYPLPDVFYDQPSLETLSLGNCALDTGQFRKFTSLKCLTLGHISLGENGAVLEEILGACEAIETLILQNVRVLFDITIKSTNLTSLTIEDCRVFAFELYTPNLIFFKYHGTELLLQPGMIDETFVFNTMSPVRKVDIKFVGTPCNDRRIVGDIAHKLLTDLRAEMRTLTICSFTSQALSKGDRMANVLQLGVTELTIKTALHDEEFEGIVVLLRSCPNLERLTLIINKENVCTTYLPPLHPISHELNFPCVRSTLKEVSVHGYKDQSSQPGWMSANQSRSLELV</sequence>
<evidence type="ECO:0000259" key="2">
    <source>
        <dbReference type="PROSITE" id="PS50181"/>
    </source>
</evidence>
<dbReference type="SUPFAM" id="SSF81383">
    <property type="entry name" value="F-box domain"/>
    <property type="match status" value="1"/>
</dbReference>
<feature type="domain" description="F-box" evidence="2">
    <location>
        <begin position="45"/>
        <end position="81"/>
    </location>
</feature>
<dbReference type="Pfam" id="PF23622">
    <property type="entry name" value="LRR_At1g61320_AtMIF1"/>
    <property type="match status" value="1"/>
</dbReference>
<reference evidence="3" key="1">
    <citation type="submission" date="2023-07" db="EMBL/GenBank/DDBJ databases">
        <title>draft genome sequence of fig (Ficus carica).</title>
        <authorList>
            <person name="Takahashi T."/>
            <person name="Nishimura K."/>
        </authorList>
    </citation>
    <scope>NUCLEOTIDE SEQUENCE</scope>
</reference>
<dbReference type="Pfam" id="PF00646">
    <property type="entry name" value="F-box"/>
    <property type="match status" value="1"/>
</dbReference>
<dbReference type="PANTHER" id="PTHR31900:SF27">
    <property type="entry name" value="FBD DOMAIN-CONTAINING PROTEIN"/>
    <property type="match status" value="1"/>
</dbReference>
<dbReference type="InterPro" id="IPR032675">
    <property type="entry name" value="LRR_dom_sf"/>
</dbReference>
<gene>
    <name evidence="3" type="ORF">TIFTF001_021941</name>
</gene>
<dbReference type="Proteomes" id="UP001187192">
    <property type="component" value="Unassembled WGS sequence"/>
</dbReference>
<dbReference type="InterPro" id="IPR036047">
    <property type="entry name" value="F-box-like_dom_sf"/>
</dbReference>
<protein>
    <recommendedName>
        <fullName evidence="2">F-box domain-containing protein</fullName>
    </recommendedName>
</protein>
<dbReference type="InterPro" id="IPR050232">
    <property type="entry name" value="FBL13/AtMIF1-like"/>
</dbReference>
<dbReference type="PROSITE" id="PS50181">
    <property type="entry name" value="FBOX"/>
    <property type="match status" value="1"/>
</dbReference>